<organism evidence="2 3">
    <name type="scientific">Amycolatopsis sulphurea</name>
    <dbReference type="NCBI Taxonomy" id="76022"/>
    <lineage>
        <taxon>Bacteria</taxon>
        <taxon>Bacillati</taxon>
        <taxon>Actinomycetota</taxon>
        <taxon>Actinomycetes</taxon>
        <taxon>Pseudonocardiales</taxon>
        <taxon>Pseudonocardiaceae</taxon>
        <taxon>Amycolatopsis</taxon>
    </lineage>
</organism>
<dbReference type="AlphaFoldDB" id="A0A2A9FCH7"/>
<comment type="caution">
    <text evidence="2">The sequence shown here is derived from an EMBL/GenBank/DDBJ whole genome shotgun (WGS) entry which is preliminary data.</text>
</comment>
<sequence>MEGSDAGTAAARDDRADDEHHDPDRLSAYRKIFATRARKDGSRHVADLTADELEILQWDAEYFEQLAGYGTWDPKGLAELNAARALLRSLAKVTAPADRAPLAS</sequence>
<feature type="region of interest" description="Disordered" evidence="1">
    <location>
        <begin position="1"/>
        <end position="23"/>
    </location>
</feature>
<reference evidence="2 3" key="1">
    <citation type="submission" date="2017-10" db="EMBL/GenBank/DDBJ databases">
        <title>Sequencing the genomes of 1000 actinobacteria strains.</title>
        <authorList>
            <person name="Klenk H.-P."/>
        </authorList>
    </citation>
    <scope>NUCLEOTIDE SEQUENCE [LARGE SCALE GENOMIC DNA]</scope>
    <source>
        <strain evidence="2 3">DSM 46092</strain>
    </source>
</reference>
<evidence type="ECO:0000313" key="3">
    <source>
        <dbReference type="Proteomes" id="UP000243542"/>
    </source>
</evidence>
<dbReference type="Proteomes" id="UP000243542">
    <property type="component" value="Unassembled WGS sequence"/>
</dbReference>
<evidence type="ECO:0000313" key="2">
    <source>
        <dbReference type="EMBL" id="PFG48125.1"/>
    </source>
</evidence>
<keyword evidence="3" id="KW-1185">Reference proteome</keyword>
<accession>A0A2A9FCH7</accession>
<dbReference type="EMBL" id="PDJK01000002">
    <property type="protein sequence ID" value="PFG48125.1"/>
    <property type="molecule type" value="Genomic_DNA"/>
</dbReference>
<feature type="compositionally biased region" description="Low complexity" evidence="1">
    <location>
        <begin position="1"/>
        <end position="10"/>
    </location>
</feature>
<feature type="compositionally biased region" description="Basic and acidic residues" evidence="1">
    <location>
        <begin position="11"/>
        <end position="23"/>
    </location>
</feature>
<evidence type="ECO:0000256" key="1">
    <source>
        <dbReference type="SAM" id="MobiDB-lite"/>
    </source>
</evidence>
<gene>
    <name evidence="2" type="ORF">ATK36_3199</name>
</gene>
<protein>
    <submittedName>
        <fullName evidence="2">Uncharacterized protein</fullName>
    </submittedName>
</protein>
<proteinExistence type="predicted"/>
<name>A0A2A9FCH7_9PSEU</name>